<keyword evidence="1" id="KW-0472">Membrane</keyword>
<comment type="caution">
    <text evidence="2">The sequence shown here is derived from an EMBL/GenBank/DDBJ whole genome shotgun (WGS) entry which is preliminary data.</text>
</comment>
<evidence type="ECO:0000256" key="1">
    <source>
        <dbReference type="SAM" id="Phobius"/>
    </source>
</evidence>
<evidence type="ECO:0000313" key="2">
    <source>
        <dbReference type="EMBL" id="MBW3098693.1"/>
    </source>
</evidence>
<feature type="transmembrane region" description="Helical" evidence="1">
    <location>
        <begin position="249"/>
        <end position="270"/>
    </location>
</feature>
<feature type="transmembrane region" description="Helical" evidence="1">
    <location>
        <begin position="39"/>
        <end position="72"/>
    </location>
</feature>
<accession>A0ABS6WRU7</accession>
<feature type="transmembrane region" description="Helical" evidence="1">
    <location>
        <begin position="122"/>
        <end position="141"/>
    </location>
</feature>
<name>A0ABS6WRU7_9HYPH</name>
<feature type="transmembrane region" description="Helical" evidence="1">
    <location>
        <begin position="224"/>
        <end position="243"/>
    </location>
</feature>
<organism evidence="2 3">
    <name type="scientific">Pseudohoeflea coraliihabitans</name>
    <dbReference type="NCBI Taxonomy" id="2860393"/>
    <lineage>
        <taxon>Bacteria</taxon>
        <taxon>Pseudomonadati</taxon>
        <taxon>Pseudomonadota</taxon>
        <taxon>Alphaproteobacteria</taxon>
        <taxon>Hyphomicrobiales</taxon>
        <taxon>Rhizobiaceae</taxon>
        <taxon>Pseudohoeflea</taxon>
    </lineage>
</organism>
<dbReference type="Proteomes" id="UP001430804">
    <property type="component" value="Unassembled WGS sequence"/>
</dbReference>
<keyword evidence="1" id="KW-1133">Transmembrane helix</keyword>
<keyword evidence="3" id="KW-1185">Reference proteome</keyword>
<dbReference type="RefSeq" id="WP_219203015.1">
    <property type="nucleotide sequence ID" value="NZ_JAHWQX010000004.1"/>
</dbReference>
<keyword evidence="1" id="KW-0812">Transmembrane</keyword>
<feature type="transmembrane region" description="Helical" evidence="1">
    <location>
        <begin position="6"/>
        <end position="27"/>
    </location>
</feature>
<gene>
    <name evidence="2" type="ORF">KY465_15520</name>
</gene>
<evidence type="ECO:0000313" key="3">
    <source>
        <dbReference type="Proteomes" id="UP001430804"/>
    </source>
</evidence>
<dbReference type="EMBL" id="JAHWQX010000004">
    <property type="protein sequence ID" value="MBW3098693.1"/>
    <property type="molecule type" value="Genomic_DNA"/>
</dbReference>
<protein>
    <submittedName>
        <fullName evidence="2">YybS family protein</fullName>
    </submittedName>
</protein>
<sequence>MPNGKLISAPGSLIVGLIAGAAAALLLAGARGPSTLSILLVASSCLPVLIAGMGWSNLAAIVAVGTAAALIAVLSEPLVALSATLTSLGPAAWIAHLNNLARPAEEIGGPPGRMAWYPLSDILFQISALVTMALLVMGWVIGYGPAMADELVDALVTLFGEANSEMPLTVDMISEMKGLMLRLLPVFQGLTWVGFLFSMYYLARLVVRISGRSQRPRDDFAAQLRMPRTGLWVFLAGLALTFLPGMLELVGWTIVGTFGAGFALTGFALMHDATRGKPWRLAAIWLAYLSVIIFTVPLLVFLAFGLSSTGRMATMTPRDPKP</sequence>
<proteinExistence type="predicted"/>
<feature type="transmembrane region" description="Helical" evidence="1">
    <location>
        <begin position="179"/>
        <end position="203"/>
    </location>
</feature>
<reference evidence="2" key="1">
    <citation type="submission" date="2021-07" db="EMBL/GenBank/DDBJ databases">
        <title>Pseudohoeflea marina sp. nov. a polyhydroxyalcanoate-producing bacterium.</title>
        <authorList>
            <person name="Zheng W."/>
            <person name="Yu S."/>
            <person name="Huang Y."/>
        </authorList>
    </citation>
    <scope>NUCLEOTIDE SEQUENCE</scope>
    <source>
        <strain evidence="2">DP4N28-3</strain>
    </source>
</reference>
<feature type="transmembrane region" description="Helical" evidence="1">
    <location>
        <begin position="282"/>
        <end position="306"/>
    </location>
</feature>